<evidence type="ECO:0000313" key="3">
    <source>
        <dbReference type="Proteomes" id="UP000294558"/>
    </source>
</evidence>
<dbReference type="Gene3D" id="3.10.450.50">
    <property type="match status" value="2"/>
</dbReference>
<dbReference type="SUPFAM" id="SSF54427">
    <property type="entry name" value="NTF2-like"/>
    <property type="match status" value="2"/>
</dbReference>
<dbReference type="GO" id="GO:0016853">
    <property type="term" value="F:isomerase activity"/>
    <property type="evidence" value="ECO:0007669"/>
    <property type="project" value="UniProtKB-KW"/>
</dbReference>
<comment type="caution">
    <text evidence="2">The sequence shown here is derived from an EMBL/GenBank/DDBJ whole genome shotgun (WGS) entry which is preliminary data.</text>
</comment>
<keyword evidence="3" id="KW-1185">Reference proteome</keyword>
<dbReference type="InterPro" id="IPR037401">
    <property type="entry name" value="SnoaL-like"/>
</dbReference>
<accession>A0A4R7I3U6</accession>
<dbReference type="PANTHER" id="PTHR41252">
    <property type="entry name" value="BLR2505 PROTEIN"/>
    <property type="match status" value="1"/>
</dbReference>
<keyword evidence="2" id="KW-0413">Isomerase</keyword>
<dbReference type="PANTHER" id="PTHR41252:SF1">
    <property type="entry name" value="BLR2505 PROTEIN"/>
    <property type="match status" value="1"/>
</dbReference>
<name>A0A4R7I3U6_9ACTN</name>
<sequence length="316" mass="34451">MSDATVSTATEFIDALDRNDVDAMRALVDPDGVWWVDTGLDRASGVDDVDPGDDRPWPLHGNMRLGDKLDLFSGLPERFPGGVRQQRWHSFGSNGFAVVEVDGDGMYQGERPYRNRYAFVIGVTDGRVDLVREYLDTAHAADVFSGRHLDRSTEAPAPVATDAIPDEALADIALSFVVGVAAADPSIIAPLAAPDATWWADSGADRERGRRDVEPYRGDRAPLVGLASLHDRIKHLPGITRSFTGGWTLVPRRVIVGDGSVAVEAASDGLRADGARYQNRYCFVLDVERGRITQVREYCDTLHAFTTFGLPTTPKA</sequence>
<dbReference type="AlphaFoldDB" id="A0A4R7I3U6"/>
<protein>
    <submittedName>
        <fullName evidence="2">Ketosteroid isomerase-like protein</fullName>
    </submittedName>
</protein>
<evidence type="ECO:0000313" key="2">
    <source>
        <dbReference type="EMBL" id="TDT18271.1"/>
    </source>
</evidence>
<dbReference type="EMBL" id="SOAU01000001">
    <property type="protein sequence ID" value="TDT18271.1"/>
    <property type="molecule type" value="Genomic_DNA"/>
</dbReference>
<dbReference type="RefSeq" id="WP_133870500.1">
    <property type="nucleotide sequence ID" value="NZ_SOAU01000001.1"/>
</dbReference>
<dbReference type="InterPro" id="IPR032710">
    <property type="entry name" value="NTF2-like_dom_sf"/>
</dbReference>
<dbReference type="Proteomes" id="UP000294558">
    <property type="component" value="Unassembled WGS sequence"/>
</dbReference>
<gene>
    <name evidence="2" type="ORF">BDK89_3889</name>
</gene>
<feature type="domain" description="SnoaL-like" evidence="1">
    <location>
        <begin position="177"/>
        <end position="294"/>
    </location>
</feature>
<proteinExistence type="predicted"/>
<dbReference type="Pfam" id="PF12680">
    <property type="entry name" value="SnoaL_2"/>
    <property type="match status" value="1"/>
</dbReference>
<evidence type="ECO:0000259" key="1">
    <source>
        <dbReference type="Pfam" id="PF12680"/>
    </source>
</evidence>
<reference evidence="2 3" key="1">
    <citation type="submission" date="2019-03" db="EMBL/GenBank/DDBJ databases">
        <title>Sequencing the genomes of 1000 actinobacteria strains.</title>
        <authorList>
            <person name="Klenk H.-P."/>
        </authorList>
    </citation>
    <scope>NUCLEOTIDE SEQUENCE [LARGE SCALE GENOMIC DNA]</scope>
    <source>
        <strain evidence="2 3">DSM 18936</strain>
    </source>
</reference>
<organism evidence="2 3">
    <name type="scientific">Ilumatobacter fluminis</name>
    <dbReference type="NCBI Taxonomy" id="467091"/>
    <lineage>
        <taxon>Bacteria</taxon>
        <taxon>Bacillati</taxon>
        <taxon>Actinomycetota</taxon>
        <taxon>Acidimicrobiia</taxon>
        <taxon>Acidimicrobiales</taxon>
        <taxon>Ilumatobacteraceae</taxon>
        <taxon>Ilumatobacter</taxon>
    </lineage>
</organism>
<dbReference type="OrthoDB" id="5176305at2"/>